<sequence>MLADTVPYRGHTSEGRRVVVEVRAHAVVGVLAGIGHYGCATFGEIGPLVVHETGRAAIGAGGRFRFAAGEPARRLTLTGRISRGRLLGTLRVQGTIATGQRCRSDTLHVRASR</sequence>
<dbReference type="KEGG" id="bsol:FSW04_24855"/>
<reference evidence="1 2" key="1">
    <citation type="journal article" date="2018" name="J. Microbiol.">
        <title>Baekduia soli gen. nov., sp. nov., a novel bacterium isolated from the soil of Baekdu Mountain and proposal of a novel family name, Baekduiaceae fam. nov.</title>
        <authorList>
            <person name="An D.S."/>
            <person name="Siddiqi M.Z."/>
            <person name="Kim K.H."/>
            <person name="Yu H.S."/>
            <person name="Im W.T."/>
        </authorList>
    </citation>
    <scope>NUCLEOTIDE SEQUENCE [LARGE SCALE GENOMIC DNA]</scope>
    <source>
        <strain evidence="1 2">BR7-21</strain>
    </source>
</reference>
<dbReference type="AlphaFoldDB" id="A0A5B8UBS1"/>
<name>A0A5B8UBS1_9ACTN</name>
<dbReference type="RefSeq" id="WP_146923174.1">
    <property type="nucleotide sequence ID" value="NZ_CP042430.1"/>
</dbReference>
<proteinExistence type="predicted"/>
<accession>A0A5B8UBS1</accession>
<evidence type="ECO:0000313" key="2">
    <source>
        <dbReference type="Proteomes" id="UP000321805"/>
    </source>
</evidence>
<evidence type="ECO:0000313" key="1">
    <source>
        <dbReference type="EMBL" id="QEC50490.1"/>
    </source>
</evidence>
<organism evidence="1 2">
    <name type="scientific">Baekduia soli</name>
    <dbReference type="NCBI Taxonomy" id="496014"/>
    <lineage>
        <taxon>Bacteria</taxon>
        <taxon>Bacillati</taxon>
        <taxon>Actinomycetota</taxon>
        <taxon>Thermoleophilia</taxon>
        <taxon>Solirubrobacterales</taxon>
        <taxon>Baekduiaceae</taxon>
        <taxon>Baekduia</taxon>
    </lineage>
</organism>
<dbReference type="OrthoDB" id="5244895at2"/>
<protein>
    <submittedName>
        <fullName evidence="1">Uncharacterized protein</fullName>
    </submittedName>
</protein>
<keyword evidence="2" id="KW-1185">Reference proteome</keyword>
<dbReference type="Proteomes" id="UP000321805">
    <property type="component" value="Chromosome"/>
</dbReference>
<dbReference type="EMBL" id="CP042430">
    <property type="protein sequence ID" value="QEC50490.1"/>
    <property type="molecule type" value="Genomic_DNA"/>
</dbReference>
<gene>
    <name evidence="1" type="ORF">FSW04_24855</name>
</gene>